<accession>A0ABR0SK15</accession>
<dbReference type="InterPro" id="IPR000073">
    <property type="entry name" value="AB_hydrolase_1"/>
</dbReference>
<keyword evidence="11" id="KW-1185">Reference proteome</keyword>
<dbReference type="SUPFAM" id="SSF53474">
    <property type="entry name" value="alpha/beta-Hydrolases"/>
    <property type="match status" value="1"/>
</dbReference>
<gene>
    <name evidence="10" type="ORF">PT974_05904</name>
</gene>
<feature type="domain" description="AB hydrolase-1" evidence="8">
    <location>
        <begin position="340"/>
        <end position="612"/>
    </location>
</feature>
<keyword evidence="5" id="KW-1133">Transmembrane helix</keyword>
<keyword evidence="2" id="KW-0812">Transmembrane</keyword>
<dbReference type="Pfam" id="PF00561">
    <property type="entry name" value="Abhydrolase_1"/>
    <property type="match status" value="1"/>
</dbReference>
<name>A0ABR0SK15_9HYPO</name>
<feature type="chain" id="PRO_5046419705" evidence="7">
    <location>
        <begin position="19"/>
        <end position="632"/>
    </location>
</feature>
<dbReference type="PANTHER" id="PTHR12640">
    <property type="entry name" value="RIBOPHORIN II"/>
    <property type="match status" value="1"/>
</dbReference>
<keyword evidence="6" id="KW-0472">Membrane</keyword>
<reference evidence="10 11" key="1">
    <citation type="submission" date="2024-01" db="EMBL/GenBank/DDBJ databases">
        <title>Complete genome of Cladobotryum mycophilum ATHUM6906.</title>
        <authorList>
            <person name="Christinaki A.C."/>
            <person name="Myridakis A.I."/>
            <person name="Kouvelis V.N."/>
        </authorList>
    </citation>
    <scope>NUCLEOTIDE SEQUENCE [LARGE SCALE GENOMIC DNA]</scope>
    <source>
        <strain evidence="10 11">ATHUM6906</strain>
    </source>
</reference>
<comment type="subcellular location">
    <subcellularLocation>
        <location evidence="1">Endoplasmic reticulum membrane</location>
        <topology evidence="1">Multi-pass membrane protein</topology>
    </subcellularLocation>
</comment>
<dbReference type="InterPro" id="IPR029058">
    <property type="entry name" value="AB_hydrolase_fold"/>
</dbReference>
<evidence type="ECO:0000256" key="3">
    <source>
        <dbReference type="ARBA" id="ARBA00022729"/>
    </source>
</evidence>
<keyword evidence="3 7" id="KW-0732">Signal</keyword>
<sequence length="632" mass="69493">MRFSIAPILLALASAANAASTWGFSDGTVTISTKGGSNVVEKFSTTERVQDALTLGHQDKLKVTLTTKDGSKAKRPHQAFLIVKESSGLEAPFPLILKESGKGTVEITQKDLPVQLLVSQSPLEVSLVVGSFGSTKGSVIPVFDLTLKLDANSPVPSYEAPLRYGKLAEIHHIFRGDPKNPPRLSRSHLLSQYWLLFHPCSSGYWFLLGGNVSHVTKALGSAPISHVAFFGSIIAMEGAFFLYYTQWNLFQTLPVMGIVGVTTFLSGTKALGEVQRRRLAGERPFKFPTVEETLSHPAYESALWDLQPDQKGLLAVANGRGGPLNIEWEIHGTGPIKVALIMGLAGTKTSWQRQTKYFGHDRSSQYSILLVDNRGIGGSDKPFSRYSTSEMALDFIEVLDHVGWTAEREFHLAGISMGGMIAQEVACRIPTRLVGLSLLCTTANYESNPMTFWEKMAQRASFVVAKSEEQTIQETAQKLFHDEFLAAPDDVSQLPTKETHKCGPAKGSPDGGYIPFDSNFQRFQAQELTKRRVPGWWTTGGFVSQLLAAGWHKKSPEQLREMADKVGRERIMVMHGTADNMVVVSNGEKLIKWIEPAVGLIVEGLGHAPVMERTDWFNSVFEERLIACAKLT</sequence>
<dbReference type="Pfam" id="PF25147">
    <property type="entry name" value="Ribophorin_II_C"/>
    <property type="match status" value="1"/>
</dbReference>
<dbReference type="PANTHER" id="PTHR12640:SF0">
    <property type="entry name" value="DOLICHYL-DIPHOSPHOOLIGOSACCHARIDE--PROTEIN GLYCOSYLTRANSFERASE SUBUNIT 2"/>
    <property type="match status" value="1"/>
</dbReference>
<evidence type="ECO:0000256" key="2">
    <source>
        <dbReference type="ARBA" id="ARBA00022692"/>
    </source>
</evidence>
<protein>
    <submittedName>
        <fullName evidence="10">Ribophorin II</fullName>
    </submittedName>
</protein>
<evidence type="ECO:0000256" key="4">
    <source>
        <dbReference type="ARBA" id="ARBA00022824"/>
    </source>
</evidence>
<feature type="signal peptide" evidence="7">
    <location>
        <begin position="1"/>
        <end position="18"/>
    </location>
</feature>
<keyword evidence="4" id="KW-0256">Endoplasmic reticulum</keyword>
<evidence type="ECO:0000256" key="1">
    <source>
        <dbReference type="ARBA" id="ARBA00004477"/>
    </source>
</evidence>
<evidence type="ECO:0000313" key="10">
    <source>
        <dbReference type="EMBL" id="KAK5992497.1"/>
    </source>
</evidence>
<organism evidence="10 11">
    <name type="scientific">Cladobotryum mycophilum</name>
    <dbReference type="NCBI Taxonomy" id="491253"/>
    <lineage>
        <taxon>Eukaryota</taxon>
        <taxon>Fungi</taxon>
        <taxon>Dikarya</taxon>
        <taxon>Ascomycota</taxon>
        <taxon>Pezizomycotina</taxon>
        <taxon>Sordariomycetes</taxon>
        <taxon>Hypocreomycetidae</taxon>
        <taxon>Hypocreales</taxon>
        <taxon>Hypocreaceae</taxon>
        <taxon>Cladobotryum</taxon>
    </lineage>
</organism>
<evidence type="ECO:0000259" key="8">
    <source>
        <dbReference type="Pfam" id="PF00561"/>
    </source>
</evidence>
<dbReference type="InterPro" id="IPR056790">
    <property type="entry name" value="Ribophorin_II_C"/>
</dbReference>
<feature type="domain" description="Ribophorin II C-terminal" evidence="9">
    <location>
        <begin position="174"/>
        <end position="278"/>
    </location>
</feature>
<evidence type="ECO:0000256" key="7">
    <source>
        <dbReference type="SAM" id="SignalP"/>
    </source>
</evidence>
<dbReference type="Proteomes" id="UP001338125">
    <property type="component" value="Unassembled WGS sequence"/>
</dbReference>
<dbReference type="InterPro" id="IPR008814">
    <property type="entry name" value="Swp1"/>
</dbReference>
<proteinExistence type="predicted"/>
<dbReference type="Gene3D" id="3.40.50.1820">
    <property type="entry name" value="alpha/beta hydrolase"/>
    <property type="match status" value="1"/>
</dbReference>
<dbReference type="EMBL" id="JAVFKD010000012">
    <property type="protein sequence ID" value="KAK5992497.1"/>
    <property type="molecule type" value="Genomic_DNA"/>
</dbReference>
<evidence type="ECO:0000256" key="6">
    <source>
        <dbReference type="ARBA" id="ARBA00023136"/>
    </source>
</evidence>
<comment type="caution">
    <text evidence="10">The sequence shown here is derived from an EMBL/GenBank/DDBJ whole genome shotgun (WGS) entry which is preliminary data.</text>
</comment>
<evidence type="ECO:0000313" key="11">
    <source>
        <dbReference type="Proteomes" id="UP001338125"/>
    </source>
</evidence>
<evidence type="ECO:0000256" key="5">
    <source>
        <dbReference type="ARBA" id="ARBA00022989"/>
    </source>
</evidence>
<evidence type="ECO:0000259" key="9">
    <source>
        <dbReference type="Pfam" id="PF25147"/>
    </source>
</evidence>